<organism evidence="2 3">
    <name type="scientific">Mucilaginibacter lappiensis</name>
    <dbReference type="NCBI Taxonomy" id="354630"/>
    <lineage>
        <taxon>Bacteria</taxon>
        <taxon>Pseudomonadati</taxon>
        <taxon>Bacteroidota</taxon>
        <taxon>Sphingobacteriia</taxon>
        <taxon>Sphingobacteriales</taxon>
        <taxon>Sphingobacteriaceae</taxon>
        <taxon>Mucilaginibacter</taxon>
    </lineage>
</organism>
<evidence type="ECO:0000313" key="2">
    <source>
        <dbReference type="EMBL" id="MBB6112182.1"/>
    </source>
</evidence>
<proteinExistence type="predicted"/>
<feature type="signal peptide" evidence="1">
    <location>
        <begin position="1"/>
        <end position="24"/>
    </location>
</feature>
<protein>
    <recommendedName>
        <fullName evidence="4">DUF4105 domain-containing protein</fullName>
    </recommendedName>
</protein>
<keyword evidence="1" id="KW-0732">Signal</keyword>
<feature type="chain" id="PRO_5046578629" description="DUF4105 domain-containing protein" evidence="1">
    <location>
        <begin position="25"/>
        <end position="412"/>
    </location>
</feature>
<dbReference type="RefSeq" id="WP_076377576.1">
    <property type="nucleotide sequence ID" value="NZ_FTMG01000017.1"/>
</dbReference>
<evidence type="ECO:0008006" key="4">
    <source>
        <dbReference type="Google" id="ProtNLM"/>
    </source>
</evidence>
<dbReference type="Proteomes" id="UP000541583">
    <property type="component" value="Unassembled WGS sequence"/>
</dbReference>
<evidence type="ECO:0000313" key="3">
    <source>
        <dbReference type="Proteomes" id="UP000541583"/>
    </source>
</evidence>
<evidence type="ECO:0000256" key="1">
    <source>
        <dbReference type="SAM" id="SignalP"/>
    </source>
</evidence>
<sequence length="412" mass="45899">MKALLRWIGYSAILLLSLKAPLYAQDAPAVRYAQLRVDSSGGHNRAIAANAFKKPDIAADNTLNAADIDEDNYLQKVADLDVYGKKHDARPIASLLKSNQLEAITSDKKRSHKFYYHMANIFARLRMYSLAMKCYFKTLQVEDEHVGAHLTDSVAVDSSYIPEGKSIFLRANLLSDASVAGLLAINQADEQMIIADSNSYEHTSREVKSPPVRLANIIDPFDDGKKASAYAMLIHISQPVSGKRRIFVKLSKVGHTFITLIKYNADSTSVSRSFGFYPKKEHFLSATPLFPTTASVFKNDEQHGWDETVGKFISERRFKRILKVIKQYDQKNYNLNKNNCTDFGLSLASTAGISILYTKGSWPLGSGNNPASAGQSVLEGKVLNTDNRYGLFICNDLVQLESQEIRAKNQDK</sequence>
<reference evidence="2 3" key="1">
    <citation type="submission" date="2020-08" db="EMBL/GenBank/DDBJ databases">
        <title>Genomic Encyclopedia of Type Strains, Phase IV (KMG-V): Genome sequencing to study the core and pangenomes of soil and plant-associated prokaryotes.</title>
        <authorList>
            <person name="Whitman W."/>
        </authorList>
    </citation>
    <scope>NUCLEOTIDE SEQUENCE [LARGE SCALE GENOMIC DNA]</scope>
    <source>
        <strain evidence="2 3">ANJLi2</strain>
    </source>
</reference>
<comment type="caution">
    <text evidence="2">The sequence shown here is derived from an EMBL/GenBank/DDBJ whole genome shotgun (WGS) entry which is preliminary data.</text>
</comment>
<name>A0ABR6PQY1_9SPHI</name>
<dbReference type="EMBL" id="JACHCB010000017">
    <property type="protein sequence ID" value="MBB6112182.1"/>
    <property type="molecule type" value="Genomic_DNA"/>
</dbReference>
<keyword evidence="3" id="KW-1185">Reference proteome</keyword>
<gene>
    <name evidence="2" type="ORF">HDF23_004957</name>
</gene>
<accession>A0ABR6PQY1</accession>